<accession>A0A2P5HI38</accession>
<dbReference type="Proteomes" id="UP000094444">
    <property type="component" value="Unassembled WGS sequence"/>
</dbReference>
<dbReference type="GO" id="GO:0032259">
    <property type="term" value="P:methylation"/>
    <property type="evidence" value="ECO:0007669"/>
    <property type="project" value="InterPro"/>
</dbReference>
<evidence type="ECO:0000313" key="4">
    <source>
        <dbReference type="Proteomes" id="UP000094444"/>
    </source>
</evidence>
<protein>
    <recommendedName>
        <fullName evidence="2">Ribosomal RNA methyltransferase FtsJ domain-containing protein</fullName>
    </recommendedName>
</protein>
<keyword evidence="4" id="KW-1185">Reference proteome</keyword>
<dbReference type="OrthoDB" id="417125at2759"/>
<name>A0A2P5HI38_DIAHE</name>
<feature type="region of interest" description="Disordered" evidence="1">
    <location>
        <begin position="73"/>
        <end position="97"/>
    </location>
</feature>
<dbReference type="STRING" id="158607.A0A2P5HI38"/>
<feature type="domain" description="Ribosomal RNA methyltransferase FtsJ" evidence="2">
    <location>
        <begin position="113"/>
        <end position="307"/>
    </location>
</feature>
<dbReference type="Gene3D" id="3.40.50.150">
    <property type="entry name" value="Vaccinia Virus protein VP39"/>
    <property type="match status" value="1"/>
</dbReference>
<feature type="compositionally biased region" description="Basic and acidic residues" evidence="1">
    <location>
        <begin position="73"/>
        <end position="93"/>
    </location>
</feature>
<dbReference type="InterPro" id="IPR002877">
    <property type="entry name" value="RNA_MeTrfase_FtsJ_dom"/>
</dbReference>
<evidence type="ECO:0000259" key="2">
    <source>
        <dbReference type="Pfam" id="PF01728"/>
    </source>
</evidence>
<dbReference type="AlphaFoldDB" id="A0A2P5HI38"/>
<dbReference type="InParanoid" id="A0A2P5HI38"/>
<reference evidence="3" key="1">
    <citation type="submission" date="2017-09" db="EMBL/GenBank/DDBJ databases">
        <title>Polyketide synthases of a Diaporthe helianthi virulent isolate.</title>
        <authorList>
            <person name="Baroncelli R."/>
        </authorList>
    </citation>
    <scope>NUCLEOTIDE SEQUENCE [LARGE SCALE GENOMIC DNA]</scope>
    <source>
        <strain evidence="3">7/96</strain>
    </source>
</reference>
<gene>
    <name evidence="3" type="ORF">DHEL01_v211684</name>
</gene>
<evidence type="ECO:0000256" key="1">
    <source>
        <dbReference type="SAM" id="MobiDB-lite"/>
    </source>
</evidence>
<sequence>MLLPNIDHLSLETGAEQPTTVATNHMTSNDTTVTDGHVIDDSRAVVHDAVVAIEKYLNGKSRIYRNFQHLRKEDPKGDEHFDKQRREKTDSSHDAGLVSGMNQIMGKIAKEMHKAKKAFDIVPQAEPQRILDLCMAPGSYLKFALQHNPTAHAVAFTLPPEQGGLVPIVEASETVKIHMLDINMFAADMGVGPDDIPQSHENSAKFLHSQYLEDGHGFDLVICDGAVFRTKEMDLHVLFRESRRLFLAQMALGLGHLRPGGTMIVLLHKVEGLDSIRLLRAFDSFAKVELFKPWNGHAKRSSFYMIASDVQSTDHRAVEAVQEWKRQWKLRTLGTDEEWEDERARAAGFGELGIEGVLEEFGPTLVKMANDGQVWRKQAAALKTVSRKGWKWKSMTSTVLPGKQNH</sequence>
<dbReference type="GO" id="GO:0008168">
    <property type="term" value="F:methyltransferase activity"/>
    <property type="evidence" value="ECO:0007669"/>
    <property type="project" value="InterPro"/>
</dbReference>
<organism evidence="3 4">
    <name type="scientific">Diaporthe helianthi</name>
    <dbReference type="NCBI Taxonomy" id="158607"/>
    <lineage>
        <taxon>Eukaryota</taxon>
        <taxon>Fungi</taxon>
        <taxon>Dikarya</taxon>
        <taxon>Ascomycota</taxon>
        <taxon>Pezizomycotina</taxon>
        <taxon>Sordariomycetes</taxon>
        <taxon>Sordariomycetidae</taxon>
        <taxon>Diaporthales</taxon>
        <taxon>Diaporthaceae</taxon>
        <taxon>Diaporthe</taxon>
    </lineage>
</organism>
<dbReference type="EMBL" id="MAVT02001910">
    <property type="protein sequence ID" value="POS69923.1"/>
    <property type="molecule type" value="Genomic_DNA"/>
</dbReference>
<comment type="caution">
    <text evidence="3">The sequence shown here is derived from an EMBL/GenBank/DDBJ whole genome shotgun (WGS) entry which is preliminary data.</text>
</comment>
<dbReference type="SUPFAM" id="SSF53335">
    <property type="entry name" value="S-adenosyl-L-methionine-dependent methyltransferases"/>
    <property type="match status" value="1"/>
</dbReference>
<dbReference type="InterPro" id="IPR029063">
    <property type="entry name" value="SAM-dependent_MTases_sf"/>
</dbReference>
<evidence type="ECO:0000313" key="3">
    <source>
        <dbReference type="EMBL" id="POS69923.1"/>
    </source>
</evidence>
<proteinExistence type="predicted"/>
<dbReference type="Pfam" id="PF01728">
    <property type="entry name" value="FtsJ"/>
    <property type="match status" value="1"/>
</dbReference>